<sequence length="136" mass="14343">MGTRVNQRGNNVTLTDIFDKLGGEQGEQGAMAAIAQLFEAKGLQGIVGTMQSNGMGRQVHSWIGNGQNLPVSGADIKKAVNQQQLAKAAQQQGVSPDQLCEQIAQVLPEIVDKATPNGQVPRQGGKDAMAGKHNKK</sequence>
<accession>A0A6P2BMY4</accession>
<dbReference type="InterPro" id="IPR027405">
    <property type="entry name" value="YidB-like"/>
</dbReference>
<dbReference type="Gene3D" id="1.10.10.690">
    <property type="entry name" value="YidB-like"/>
    <property type="match status" value="1"/>
</dbReference>
<evidence type="ECO:0000313" key="3">
    <source>
        <dbReference type="Proteomes" id="UP000460272"/>
    </source>
</evidence>
<dbReference type="OrthoDB" id="9795283at2"/>
<dbReference type="Proteomes" id="UP000460272">
    <property type="component" value="Unassembled WGS sequence"/>
</dbReference>
<dbReference type="AlphaFoldDB" id="A0A6P2BMY4"/>
<keyword evidence="3" id="KW-1185">Reference proteome</keyword>
<dbReference type="EMBL" id="RPFW01000011">
    <property type="protein sequence ID" value="TVY99880.1"/>
    <property type="molecule type" value="Genomic_DNA"/>
</dbReference>
<protein>
    <submittedName>
        <fullName evidence="2">DUF937 domain-containing protein</fullName>
    </submittedName>
</protein>
<gene>
    <name evidence="2" type="ORF">EAS64_40285</name>
</gene>
<name>A0A6P2BMY4_9ACTN</name>
<dbReference type="InterPro" id="IPR045372">
    <property type="entry name" value="YidB"/>
</dbReference>
<dbReference type="SUPFAM" id="SSF140804">
    <property type="entry name" value="YidB-like"/>
    <property type="match status" value="1"/>
</dbReference>
<evidence type="ECO:0000313" key="2">
    <source>
        <dbReference type="EMBL" id="TVY99880.1"/>
    </source>
</evidence>
<comment type="caution">
    <text evidence="2">The sequence shown here is derived from an EMBL/GenBank/DDBJ whole genome shotgun (WGS) entry which is preliminary data.</text>
</comment>
<dbReference type="Pfam" id="PF20159">
    <property type="entry name" value="YidB"/>
    <property type="match status" value="1"/>
</dbReference>
<reference evidence="2 3" key="1">
    <citation type="submission" date="2018-11" db="EMBL/GenBank/DDBJ databases">
        <title>Trebonia kvetii gen.nov., sp.nov., a novel acidophilic actinobacterium, and proposal of the new actinobacterial family Treboniaceae fam. nov.</title>
        <authorList>
            <person name="Rapoport D."/>
            <person name="Sagova-Mareckova M."/>
            <person name="Sedlacek I."/>
            <person name="Provaznik J."/>
            <person name="Kralova S."/>
            <person name="Pavlinic D."/>
            <person name="Benes V."/>
            <person name="Kopecky J."/>
        </authorList>
    </citation>
    <scope>NUCLEOTIDE SEQUENCE [LARGE SCALE GENOMIC DNA]</scope>
    <source>
        <strain evidence="2 3">15Tr583</strain>
    </source>
</reference>
<organism evidence="2 3">
    <name type="scientific">Trebonia kvetii</name>
    <dbReference type="NCBI Taxonomy" id="2480626"/>
    <lineage>
        <taxon>Bacteria</taxon>
        <taxon>Bacillati</taxon>
        <taxon>Actinomycetota</taxon>
        <taxon>Actinomycetes</taxon>
        <taxon>Streptosporangiales</taxon>
        <taxon>Treboniaceae</taxon>
        <taxon>Trebonia</taxon>
    </lineage>
</organism>
<feature type="region of interest" description="Disordered" evidence="1">
    <location>
        <begin position="113"/>
        <end position="136"/>
    </location>
</feature>
<evidence type="ECO:0000256" key="1">
    <source>
        <dbReference type="SAM" id="MobiDB-lite"/>
    </source>
</evidence>
<proteinExistence type="predicted"/>